<reference evidence="1" key="1">
    <citation type="submission" date="2020-07" db="EMBL/GenBank/DDBJ databases">
        <title>Huge and variable diversity of episymbiotic CPR bacteria and DPANN archaea in groundwater ecosystems.</title>
        <authorList>
            <person name="He C.Y."/>
            <person name="Keren R."/>
            <person name="Whittaker M."/>
            <person name="Farag I.F."/>
            <person name="Doudna J."/>
            <person name="Cate J.H.D."/>
            <person name="Banfield J.F."/>
        </authorList>
    </citation>
    <scope>NUCLEOTIDE SEQUENCE</scope>
    <source>
        <strain evidence="1">NC_groundwater_1664_Pr3_B-0.1um_52_9</strain>
    </source>
</reference>
<gene>
    <name evidence="1" type="ORF">HY912_02560</name>
</gene>
<evidence type="ECO:0000313" key="1">
    <source>
        <dbReference type="EMBL" id="MBI5248352.1"/>
    </source>
</evidence>
<name>A0A9D6Z281_9BACT</name>
<dbReference type="EMBL" id="JACRDE010000074">
    <property type="protein sequence ID" value="MBI5248352.1"/>
    <property type="molecule type" value="Genomic_DNA"/>
</dbReference>
<proteinExistence type="predicted"/>
<comment type="caution">
    <text evidence="1">The sequence shown here is derived from an EMBL/GenBank/DDBJ whole genome shotgun (WGS) entry which is preliminary data.</text>
</comment>
<organism evidence="1 2">
    <name type="scientific">Desulfomonile tiedjei</name>
    <dbReference type="NCBI Taxonomy" id="2358"/>
    <lineage>
        <taxon>Bacteria</taxon>
        <taxon>Pseudomonadati</taxon>
        <taxon>Thermodesulfobacteriota</taxon>
        <taxon>Desulfomonilia</taxon>
        <taxon>Desulfomonilales</taxon>
        <taxon>Desulfomonilaceae</taxon>
        <taxon>Desulfomonile</taxon>
    </lineage>
</organism>
<protein>
    <submittedName>
        <fullName evidence="1">Uncharacterized protein</fullName>
    </submittedName>
</protein>
<accession>A0A9D6Z281</accession>
<evidence type="ECO:0000313" key="2">
    <source>
        <dbReference type="Proteomes" id="UP000807825"/>
    </source>
</evidence>
<dbReference type="AlphaFoldDB" id="A0A9D6Z281"/>
<dbReference type="Proteomes" id="UP000807825">
    <property type="component" value="Unassembled WGS sequence"/>
</dbReference>
<sequence>INEYTVRQDYVDFVPETTVMVNSADLVKNIPPDGSGVVVAGEHPRIHRNLFTGTQIGFQGRFTISATGVTPLVVDIISSN</sequence>
<feature type="non-terminal residue" evidence="1">
    <location>
        <position position="1"/>
    </location>
</feature>